<dbReference type="SUPFAM" id="SSF52540">
    <property type="entry name" value="P-loop containing nucleoside triphosphate hydrolases"/>
    <property type="match status" value="2"/>
</dbReference>
<evidence type="ECO:0000256" key="1">
    <source>
        <dbReference type="ARBA" id="ARBA00022741"/>
    </source>
</evidence>
<dbReference type="CDD" id="cd17933">
    <property type="entry name" value="DEXSc_RecD-like"/>
    <property type="match status" value="1"/>
</dbReference>
<dbReference type="RefSeq" id="WP_114365996.1">
    <property type="nucleotide sequence ID" value="NZ_BHZF01000001.1"/>
</dbReference>
<gene>
    <name evidence="4" type="ORF">DES35_1011046</name>
</gene>
<dbReference type="Gene3D" id="3.40.50.300">
    <property type="entry name" value="P-loop containing nucleotide triphosphate hydrolases"/>
    <property type="match status" value="2"/>
</dbReference>
<keyword evidence="1" id="KW-0547">Nucleotide-binding</keyword>
<dbReference type="Pfam" id="PF13604">
    <property type="entry name" value="AAA_30"/>
    <property type="match status" value="1"/>
</dbReference>
<evidence type="ECO:0000313" key="4">
    <source>
        <dbReference type="EMBL" id="RCX05757.1"/>
    </source>
</evidence>
<evidence type="ECO:0000256" key="2">
    <source>
        <dbReference type="ARBA" id="ARBA00022840"/>
    </source>
</evidence>
<dbReference type="PANTHER" id="PTHR43788:SF6">
    <property type="entry name" value="DNA HELICASE B"/>
    <property type="match status" value="1"/>
</dbReference>
<evidence type="ECO:0000313" key="5">
    <source>
        <dbReference type="Proteomes" id="UP000253517"/>
    </source>
</evidence>
<organism evidence="4 5">
    <name type="scientific">Schleiferia thermophila</name>
    <dbReference type="NCBI Taxonomy" id="884107"/>
    <lineage>
        <taxon>Bacteria</taxon>
        <taxon>Pseudomonadati</taxon>
        <taxon>Bacteroidota</taxon>
        <taxon>Flavobacteriia</taxon>
        <taxon>Flavobacteriales</taxon>
        <taxon>Schleiferiaceae</taxon>
        <taxon>Schleiferia</taxon>
    </lineage>
</organism>
<dbReference type="PANTHER" id="PTHR43788">
    <property type="entry name" value="DNA2/NAM7 HELICASE FAMILY MEMBER"/>
    <property type="match status" value="1"/>
</dbReference>
<keyword evidence="5" id="KW-1185">Reference proteome</keyword>
<keyword evidence="4" id="KW-0378">Hydrolase</keyword>
<dbReference type="InterPro" id="IPR050534">
    <property type="entry name" value="Coronavir_polyprotein_1ab"/>
</dbReference>
<dbReference type="EMBL" id="QPJS01000001">
    <property type="protein sequence ID" value="RCX05757.1"/>
    <property type="molecule type" value="Genomic_DNA"/>
</dbReference>
<keyword evidence="2" id="KW-0067">ATP-binding</keyword>
<reference evidence="4 5" key="1">
    <citation type="submission" date="2018-07" db="EMBL/GenBank/DDBJ databases">
        <title>Genomic Encyclopedia of Type Strains, Phase IV (KMG-IV): sequencing the most valuable type-strain genomes for metagenomic binning, comparative biology and taxonomic classification.</title>
        <authorList>
            <person name="Goeker M."/>
        </authorList>
    </citation>
    <scope>NUCLEOTIDE SEQUENCE [LARGE SCALE GENOMIC DNA]</scope>
    <source>
        <strain evidence="4 5">DSM 21410</strain>
    </source>
</reference>
<name>A0A369ACE2_9FLAO</name>
<dbReference type="InterPro" id="IPR027785">
    <property type="entry name" value="UvrD-like_helicase_C"/>
</dbReference>
<dbReference type="InterPro" id="IPR027417">
    <property type="entry name" value="P-loop_NTPase"/>
</dbReference>
<dbReference type="Proteomes" id="UP000253517">
    <property type="component" value="Unassembled WGS sequence"/>
</dbReference>
<dbReference type="CDD" id="cd18809">
    <property type="entry name" value="SF1_C_RecD"/>
    <property type="match status" value="1"/>
</dbReference>
<accession>A0A369ACE2</accession>
<sequence>MIKSNLFLNYFNNVPTEDQTVALSKLLNFLIDSSQEVFILRGTAGTGKTSLITAFVKSLPANTRCYLLAPTGRAAKVMNSYSGLHTSTIHRHIYYSSNKGGKFTFTLKANKEHQTIYIVDEASMLGIGNPDQPQGVLEDLLEYVFSGTSNKLIFLGDYAQLPPVGQSLSPALDEEFLKTFFFLNVSTAQLNEVVRQEKHSNILLNATLLRNAMNFDNCVFPKLIRGKDFIHLRDKYEIFEKLSDSFDTKKIDESIILVYSNKRANLYNTQIRQRILARENELDAGDRLMIVKNNYFWLEAESPAGFLANGDILEVLQVLRIESKYDFRFANVKVRMTDLNDQPPFECIVLLNTLYGETASLPYEEYSRLLQNLVQEEYGEKANPKRYLKKIIMDNPYANAIQVKFSYAITVHKAQGGQWSRVFIEKPFIFRENNDQLEYLRWLYTAITRGKEEVYLLGFEEDAF</sequence>
<proteinExistence type="predicted"/>
<comment type="caution">
    <text evidence="4">The sequence shown here is derived from an EMBL/GenBank/DDBJ whole genome shotgun (WGS) entry which is preliminary data.</text>
</comment>
<dbReference type="Pfam" id="PF13538">
    <property type="entry name" value="UvrD_C_2"/>
    <property type="match status" value="1"/>
</dbReference>
<dbReference type="AlphaFoldDB" id="A0A369ACE2"/>
<dbReference type="GO" id="GO:0003678">
    <property type="term" value="F:DNA helicase activity"/>
    <property type="evidence" value="ECO:0007669"/>
    <property type="project" value="UniProtKB-ARBA"/>
</dbReference>
<feature type="domain" description="UvrD-like helicase C-terminal" evidence="3">
    <location>
        <begin position="406"/>
        <end position="457"/>
    </location>
</feature>
<protein>
    <submittedName>
        <fullName evidence="4">UvrD-like helicase family protein</fullName>
    </submittedName>
</protein>
<evidence type="ECO:0000259" key="3">
    <source>
        <dbReference type="Pfam" id="PF13538"/>
    </source>
</evidence>
<keyword evidence="4" id="KW-0347">Helicase</keyword>
<dbReference type="GO" id="GO:0005524">
    <property type="term" value="F:ATP binding"/>
    <property type="evidence" value="ECO:0007669"/>
    <property type="project" value="UniProtKB-KW"/>
</dbReference>